<keyword evidence="6" id="KW-0812">Transmembrane</keyword>
<dbReference type="EMBL" id="KQ484675">
    <property type="protein sequence ID" value="KYP34143.1"/>
    <property type="molecule type" value="Genomic_DNA"/>
</dbReference>
<dbReference type="Pfam" id="PF01150">
    <property type="entry name" value="GDA1_CD39"/>
    <property type="match status" value="1"/>
</dbReference>
<dbReference type="GO" id="GO:0004050">
    <property type="term" value="F:apyrase activity"/>
    <property type="evidence" value="ECO:0007669"/>
    <property type="project" value="UniProtKB-EC"/>
</dbReference>
<sequence>MVFARIASFPNSLRISSSLQDLSSYRHLATAAAAPQPNTTSSRKKCLRFSLYLASLLFLTYLFFLLYSYWNHGSGNYYVVLDCGSTSTRVHVYHASVRFTRHSSLPLQVASLRNTLRKKPSGRAYDRMETEPGLDKLVHNVSGLRTALKPLLRWAKKQIPLHSHKSTSLFLYATAGVRRLPFGDSQWLLENAWNVLKDSPFVCQRDWVKIISGPEEAYFGWIALNYDSGILGVRPRKATYGALDLGGSSLQVTFESDQQMNSETSLYVRIGSVSHHLTAYSLAGYGLNEAFGKSVVYLFRKEFGLVGVDVGSRKVELKHPCLQDGYREEYFCSRCSGNAKGGNGKELGRNGGLGTSLVLLGAPNWEECSALAKVAVNFSEWSDLGGVGLDCGAQPCALRENLPRPYGHFYVISGFYVVYRFFNLTSEAMLDDVLAKGKEFCGKRWDVAKKSVAPQPFIEQYCFRAPYIASLLREGLHINDNQITVGSGNITWTLGVALLEAGKAFSTRFGFRDLEFFQMKINPLVLVPILLLSFILLLCALSCIGNWMPRFFRRPFLPISRHNSVSGASVLNIPSPFRFQRWSPINSGDGRLKMPLSPTVAGSQHSPFGLGHGLDDNSGGIQLMESSLYPSTSNVSHSYSSNSLGQMRLQSRRSQSREDLNSSLAEAHLVKV</sequence>
<dbReference type="GO" id="GO:0016020">
    <property type="term" value="C:membrane"/>
    <property type="evidence" value="ECO:0007669"/>
    <property type="project" value="TreeGrafter"/>
</dbReference>
<dbReference type="PANTHER" id="PTHR11782:SF125">
    <property type="entry name" value="APYRASE 7-RELATED"/>
    <property type="match status" value="1"/>
</dbReference>
<evidence type="ECO:0000313" key="7">
    <source>
        <dbReference type="EMBL" id="KYP34143.1"/>
    </source>
</evidence>
<keyword evidence="4" id="KW-0547">Nucleotide-binding</keyword>
<keyword evidence="2 7" id="KW-0378">Hydrolase</keyword>
<keyword evidence="6" id="KW-1133">Transmembrane helix</keyword>
<keyword evidence="8" id="KW-1185">Reference proteome</keyword>
<feature type="compositionally biased region" description="Low complexity" evidence="5">
    <location>
        <begin position="632"/>
        <end position="653"/>
    </location>
</feature>
<evidence type="ECO:0000313" key="8">
    <source>
        <dbReference type="Proteomes" id="UP000075243"/>
    </source>
</evidence>
<dbReference type="CDD" id="cd24043">
    <property type="entry name" value="ASKHA_NBD_AtAPY7-like"/>
    <property type="match status" value="1"/>
</dbReference>
<evidence type="ECO:0000256" key="1">
    <source>
        <dbReference type="ARBA" id="ARBA00009283"/>
    </source>
</evidence>
<dbReference type="GO" id="GO:0017110">
    <property type="term" value="F:nucleoside diphosphate phosphatase activity"/>
    <property type="evidence" value="ECO:0007669"/>
    <property type="project" value="TreeGrafter"/>
</dbReference>
<dbReference type="GO" id="GO:0009134">
    <property type="term" value="P:nucleoside diphosphate catabolic process"/>
    <property type="evidence" value="ECO:0007669"/>
    <property type="project" value="TreeGrafter"/>
</dbReference>
<dbReference type="EC" id="3.6.1.5" evidence="7"/>
<dbReference type="Gramene" id="C.cajan_40496.t">
    <property type="protein sequence ID" value="C.cajan_40496.t"/>
    <property type="gene ID" value="C.cajan_40496"/>
</dbReference>
<dbReference type="OMA" id="RAVMILM"/>
<keyword evidence="4" id="KW-0067">ATP-binding</keyword>
<evidence type="ECO:0000256" key="2">
    <source>
        <dbReference type="ARBA" id="ARBA00022801"/>
    </source>
</evidence>
<dbReference type="Gene3D" id="3.30.420.150">
    <property type="entry name" value="Exopolyphosphatase. Domain 2"/>
    <property type="match status" value="1"/>
</dbReference>
<comment type="similarity">
    <text evidence="1">Belongs to the GDA1/CD39 NTPase family.</text>
</comment>
<proteinExistence type="inferred from homology"/>
<dbReference type="AlphaFoldDB" id="A0A151QV67"/>
<accession>A0A151QV67</accession>
<evidence type="ECO:0000256" key="6">
    <source>
        <dbReference type="SAM" id="Phobius"/>
    </source>
</evidence>
<reference evidence="7" key="1">
    <citation type="journal article" date="2012" name="Nat. Biotechnol.">
        <title>Draft genome sequence of pigeonpea (Cajanus cajan), an orphan legume crop of resource-poor farmers.</title>
        <authorList>
            <person name="Varshney R.K."/>
            <person name="Chen W."/>
            <person name="Li Y."/>
            <person name="Bharti A.K."/>
            <person name="Saxena R.K."/>
            <person name="Schlueter J.A."/>
            <person name="Donoghue M.T."/>
            <person name="Azam S."/>
            <person name="Fan G."/>
            <person name="Whaley A.M."/>
            <person name="Farmer A.D."/>
            <person name="Sheridan J."/>
            <person name="Iwata A."/>
            <person name="Tuteja R."/>
            <person name="Penmetsa R.V."/>
            <person name="Wu W."/>
            <person name="Upadhyaya H.D."/>
            <person name="Yang S.P."/>
            <person name="Shah T."/>
            <person name="Saxena K.B."/>
            <person name="Michael T."/>
            <person name="McCombie W.R."/>
            <person name="Yang B."/>
            <person name="Zhang G."/>
            <person name="Yang H."/>
            <person name="Wang J."/>
            <person name="Spillane C."/>
            <person name="Cook D.R."/>
            <person name="May G.D."/>
            <person name="Xu X."/>
            <person name="Jackson S.A."/>
        </authorList>
    </citation>
    <scope>NUCLEOTIDE SEQUENCE [LARGE SCALE GENOMIC DNA]</scope>
</reference>
<dbReference type="Proteomes" id="UP000075243">
    <property type="component" value="Unassembled WGS sequence"/>
</dbReference>
<evidence type="ECO:0000256" key="5">
    <source>
        <dbReference type="SAM" id="MobiDB-lite"/>
    </source>
</evidence>
<dbReference type="PANTHER" id="PTHR11782">
    <property type="entry name" value="ADENOSINE/GUANOSINE DIPHOSPHATASE"/>
    <property type="match status" value="1"/>
</dbReference>
<feature type="active site" description="Proton acceptor" evidence="3">
    <location>
        <position position="216"/>
    </location>
</feature>
<dbReference type="Gene3D" id="3.30.420.40">
    <property type="match status" value="1"/>
</dbReference>
<dbReference type="InterPro" id="IPR000407">
    <property type="entry name" value="GDA1_CD39_NTPase"/>
</dbReference>
<evidence type="ECO:0000256" key="3">
    <source>
        <dbReference type="PIRSR" id="PIRSR600407-1"/>
    </source>
</evidence>
<protein>
    <submittedName>
        <fullName evidence="7">Ectonucleoside triphosphate diphosphohydrolase 1</fullName>
        <ecNumber evidence="7">3.6.1.5</ecNumber>
    </submittedName>
</protein>
<feature type="region of interest" description="Disordered" evidence="5">
    <location>
        <begin position="632"/>
        <end position="662"/>
    </location>
</feature>
<dbReference type="GO" id="GO:0005524">
    <property type="term" value="F:ATP binding"/>
    <property type="evidence" value="ECO:0007669"/>
    <property type="project" value="UniProtKB-KW"/>
</dbReference>
<gene>
    <name evidence="7" type="ORF">KK1_044932</name>
</gene>
<feature type="binding site" evidence="4">
    <location>
        <begin position="247"/>
        <end position="251"/>
    </location>
    <ligand>
        <name>ATP</name>
        <dbReference type="ChEBI" id="CHEBI:30616"/>
    </ligand>
</feature>
<name>A0A151QV67_CAJCA</name>
<feature type="transmembrane region" description="Helical" evidence="6">
    <location>
        <begin position="524"/>
        <end position="544"/>
    </location>
</feature>
<evidence type="ECO:0000256" key="4">
    <source>
        <dbReference type="PIRSR" id="PIRSR600407-2"/>
    </source>
</evidence>
<keyword evidence="6" id="KW-0472">Membrane</keyword>
<organism evidence="7 8">
    <name type="scientific">Cajanus cajan</name>
    <name type="common">Pigeon pea</name>
    <name type="synonym">Cajanus indicus</name>
    <dbReference type="NCBI Taxonomy" id="3821"/>
    <lineage>
        <taxon>Eukaryota</taxon>
        <taxon>Viridiplantae</taxon>
        <taxon>Streptophyta</taxon>
        <taxon>Embryophyta</taxon>
        <taxon>Tracheophyta</taxon>
        <taxon>Spermatophyta</taxon>
        <taxon>Magnoliopsida</taxon>
        <taxon>eudicotyledons</taxon>
        <taxon>Gunneridae</taxon>
        <taxon>Pentapetalae</taxon>
        <taxon>rosids</taxon>
        <taxon>fabids</taxon>
        <taxon>Fabales</taxon>
        <taxon>Fabaceae</taxon>
        <taxon>Papilionoideae</taxon>
        <taxon>50 kb inversion clade</taxon>
        <taxon>NPAAA clade</taxon>
        <taxon>indigoferoid/millettioid clade</taxon>
        <taxon>Phaseoleae</taxon>
        <taxon>Cajanus</taxon>
    </lineage>
</organism>
<feature type="transmembrane region" description="Helical" evidence="6">
    <location>
        <begin position="49"/>
        <end position="70"/>
    </location>
</feature>